<evidence type="ECO:0000256" key="5">
    <source>
        <dbReference type="ARBA" id="ARBA00023180"/>
    </source>
</evidence>
<evidence type="ECO:0000256" key="3">
    <source>
        <dbReference type="ARBA" id="ARBA00022679"/>
    </source>
</evidence>
<keyword evidence="2" id="KW-0328">Glycosyltransferase</keyword>
<name>A0A835DL72_TETSI</name>
<dbReference type="Pfam" id="PF01602">
    <property type="entry name" value="Adaptin_N"/>
    <property type="match status" value="1"/>
</dbReference>
<dbReference type="GO" id="GO:0016192">
    <property type="term" value="P:vesicle-mediated transport"/>
    <property type="evidence" value="ECO:0007669"/>
    <property type="project" value="InterPro"/>
</dbReference>
<reference evidence="7 8" key="1">
    <citation type="submission" date="2020-04" db="EMBL/GenBank/DDBJ databases">
        <title>Plant Genome Project.</title>
        <authorList>
            <person name="Zhang R.-G."/>
        </authorList>
    </citation>
    <scope>NUCLEOTIDE SEQUENCE [LARGE SCALE GENOMIC DNA]</scope>
    <source>
        <strain evidence="7">YNK0</strain>
        <tissue evidence="7">Leaf</tissue>
    </source>
</reference>
<dbReference type="SUPFAM" id="SSF48371">
    <property type="entry name" value="ARM repeat"/>
    <property type="match status" value="1"/>
</dbReference>
<feature type="domain" description="Clathrin/coatomer adaptor adaptin-like N-terminal" evidence="6">
    <location>
        <begin position="2"/>
        <end position="169"/>
    </location>
</feature>
<dbReference type="GO" id="GO:0006886">
    <property type="term" value="P:intracellular protein transport"/>
    <property type="evidence" value="ECO:0007669"/>
    <property type="project" value="InterPro"/>
</dbReference>
<dbReference type="GO" id="GO:0030117">
    <property type="term" value="C:membrane coat"/>
    <property type="evidence" value="ECO:0007669"/>
    <property type="project" value="InterPro"/>
</dbReference>
<dbReference type="GO" id="GO:0016757">
    <property type="term" value="F:glycosyltransferase activity"/>
    <property type="evidence" value="ECO:0007669"/>
    <property type="project" value="UniProtKB-KW"/>
</dbReference>
<dbReference type="InterPro" id="IPR002553">
    <property type="entry name" value="Clathrin/coatomer_adapt-like_N"/>
</dbReference>
<organism evidence="7 8">
    <name type="scientific">Tetracentron sinense</name>
    <name type="common">Spur-leaf</name>
    <dbReference type="NCBI Taxonomy" id="13715"/>
    <lineage>
        <taxon>Eukaryota</taxon>
        <taxon>Viridiplantae</taxon>
        <taxon>Streptophyta</taxon>
        <taxon>Embryophyta</taxon>
        <taxon>Tracheophyta</taxon>
        <taxon>Spermatophyta</taxon>
        <taxon>Magnoliopsida</taxon>
        <taxon>Trochodendrales</taxon>
        <taxon>Trochodendraceae</taxon>
        <taxon>Tetracentron</taxon>
    </lineage>
</organism>
<dbReference type="PANTHER" id="PTHR31042:SF77">
    <property type="entry name" value="GLYCOSYLTRANSFERASE"/>
    <property type="match status" value="1"/>
</dbReference>
<keyword evidence="5" id="KW-0325">Glycoprotein</keyword>
<dbReference type="InterPro" id="IPR016024">
    <property type="entry name" value="ARM-type_fold"/>
</dbReference>
<dbReference type="OrthoDB" id="191334at2759"/>
<dbReference type="Proteomes" id="UP000655225">
    <property type="component" value="Unassembled WGS sequence"/>
</dbReference>
<dbReference type="Gene3D" id="1.25.10.10">
    <property type="entry name" value="Leucine-rich Repeat Variant"/>
    <property type="match status" value="1"/>
</dbReference>
<protein>
    <recommendedName>
        <fullName evidence="6">Clathrin/coatomer adaptor adaptin-like N-terminal domain-containing protein</fullName>
    </recommendedName>
</protein>
<evidence type="ECO:0000256" key="4">
    <source>
        <dbReference type="ARBA" id="ARBA00023136"/>
    </source>
</evidence>
<proteinExistence type="predicted"/>
<accession>A0A835DL72</accession>
<keyword evidence="4" id="KW-0472">Membrane</keyword>
<keyword evidence="3" id="KW-0808">Transferase</keyword>
<dbReference type="PANTHER" id="PTHR31042">
    <property type="entry name" value="CORE-2/I-BRANCHING BETA-1,6-N-ACETYLGLUCOSAMINYLTRANSFERASE FAMILY PROTEIN-RELATED"/>
    <property type="match status" value="1"/>
</dbReference>
<dbReference type="Gene3D" id="2.40.50.140">
    <property type="entry name" value="Nucleic acid-binding proteins"/>
    <property type="match status" value="1"/>
</dbReference>
<dbReference type="InterPro" id="IPR044174">
    <property type="entry name" value="BC10-like"/>
</dbReference>
<sequence length="544" mass="62884">MFECIRIVATSLTDYESAVRLAVEKIRELVVDDDPNIKYIGLKVLSILGPKHLWAVLENEVMIKSLSDADPNIKLESLRLVMGMVSESNVVEISRVLINYALKSDPEFCNDILGSIQSTCSRNLDEIIVDFDWYVSLPGEMSRNSHFHKGEEIENQLIDIGTRVKDVRQVLTHVGRDLLIDPALLGNPFLHKILSAAEKQSPLMHNMDDEELFWRASMVPRIQDFPYQRVSKVAFMFLTKGHMPLGPLWEKFFKGHEGLYSIYIHTDPFFDVSAPEDSVFHKRRIPSKGDQMQATLFNGDVEKFASVLKEGFVYFVENINVSNAPTKFRVPVEWGSWTMIDAERRLLANALLDFSNERFVLLSESCIPLFNFTTVYNYLINSNQSFLGSFDDPRKVGRGRYNRQMWPVISIADWRKGSQWFEVHRNLATEIISDRKYYPVFQDYCHPPCYMDEHYIPTLVNMLSPELNSNRSLTWVDWSRGGPHPGRFLWQDITDEFLNRIRFGENCTYNENTISTCFLFARKFMPSTLEPLLRIAPLLLGFDP</sequence>
<dbReference type="EMBL" id="JABCRI010000004">
    <property type="protein sequence ID" value="KAF8407788.1"/>
    <property type="molecule type" value="Genomic_DNA"/>
</dbReference>
<gene>
    <name evidence="7" type="ORF">HHK36_006924</name>
</gene>
<comment type="caution">
    <text evidence="7">The sequence shown here is derived from an EMBL/GenBank/DDBJ whole genome shotgun (WGS) entry which is preliminary data.</text>
</comment>
<comment type="subcellular location">
    <subcellularLocation>
        <location evidence="1">Membrane</location>
        <topology evidence="1">Single-pass type II membrane protein</topology>
    </subcellularLocation>
</comment>
<evidence type="ECO:0000313" key="8">
    <source>
        <dbReference type="Proteomes" id="UP000655225"/>
    </source>
</evidence>
<dbReference type="AlphaFoldDB" id="A0A835DL72"/>
<dbReference type="InterPro" id="IPR011989">
    <property type="entry name" value="ARM-like"/>
</dbReference>
<evidence type="ECO:0000256" key="1">
    <source>
        <dbReference type="ARBA" id="ARBA00004606"/>
    </source>
</evidence>
<evidence type="ECO:0000259" key="6">
    <source>
        <dbReference type="Pfam" id="PF01602"/>
    </source>
</evidence>
<evidence type="ECO:0000313" key="7">
    <source>
        <dbReference type="EMBL" id="KAF8407788.1"/>
    </source>
</evidence>
<dbReference type="InterPro" id="IPR003406">
    <property type="entry name" value="Glyco_trans_14"/>
</dbReference>
<dbReference type="Pfam" id="PF02485">
    <property type="entry name" value="Branch"/>
    <property type="match status" value="2"/>
</dbReference>
<evidence type="ECO:0000256" key="2">
    <source>
        <dbReference type="ARBA" id="ARBA00022676"/>
    </source>
</evidence>
<keyword evidence="8" id="KW-1185">Reference proteome</keyword>
<dbReference type="InterPro" id="IPR012340">
    <property type="entry name" value="NA-bd_OB-fold"/>
</dbReference>